<proteinExistence type="predicted"/>
<feature type="domain" description="Glycoside hydrolase family 38 N-terminal" evidence="4">
    <location>
        <begin position="41"/>
        <end position="246"/>
    </location>
</feature>
<evidence type="ECO:0000313" key="7">
    <source>
        <dbReference type="WBParaSite" id="ACRNAN_scaffold7980.g7962.t1"/>
    </source>
</evidence>
<evidence type="ECO:0000259" key="5">
    <source>
        <dbReference type="Pfam" id="PF07748"/>
    </source>
</evidence>
<keyword evidence="6" id="KW-1185">Reference proteome</keyword>
<keyword evidence="3" id="KW-0732">Signal</keyword>
<dbReference type="InterPro" id="IPR027291">
    <property type="entry name" value="Glyco_hydro_38_N_sf"/>
</dbReference>
<protein>
    <submittedName>
        <fullName evidence="7">Alpha-mannosidase</fullName>
    </submittedName>
</protein>
<sequence>MIWVQRALFIVIFIIKLINLSRSDCTWNNCPDSSDQETIYVHIVPHTHDDMGWKKTADDYYTGAHPLETLIAGVIYPGVQYVINTVLDELEQDPSRRFSYCETGFLTRWLEDASRTSVEINKLKSFIENGQLEFIGGGWVQPDEAATHYVDLIDQYTLGLRKLQSALGMDCTTPKVAWQIDPFGHSREHANLAVMMGYEGLFFAREHYLEHTMRLQEKKLEFMWDTSDDSKVALNSAIKKLSQIGRDNAADFPKQQVCRAINETDCYAEIGTATKFAISVYNSHIQQQQSLVRIPLYKNFSSVQVLDSEGNAVPSHVIKTHNNTALTGDPQIINKGSTQASLELNFLSDVDPLGFRTYFVNLEENTKSGENIQPDGPVQSETIIQNEYIMLHFDASGRLQIYHDLETNTMYNMTQDFLYYLGYGNVGGNNTGDLDQNSGAYVMRPAAQEAISIAQQFNISMEIVNTSFSMEVRQHFSNWASQTIRLVKGKRYAEFEWTVGPIPDIFYEPFSSKEIITRYSVPSIISNNTFYTDANGRQLIKRVKNFAPDYTYADTEPVSANYYPVNSRIIVSDNQQALVVLTDRSEGGTSLEDGTVELLVHRRTYFDDGFGVGEPLNEMRDGRGLVSGQQDGESFYLSEIRSWVLPSM</sequence>
<dbReference type="GO" id="GO:0030246">
    <property type="term" value="F:carbohydrate binding"/>
    <property type="evidence" value="ECO:0007669"/>
    <property type="project" value="InterPro"/>
</dbReference>
<evidence type="ECO:0000256" key="1">
    <source>
        <dbReference type="ARBA" id="ARBA00001947"/>
    </source>
</evidence>
<evidence type="ECO:0000256" key="2">
    <source>
        <dbReference type="ARBA" id="ARBA00022833"/>
    </source>
</evidence>
<dbReference type="PANTHER" id="PTHR11607">
    <property type="entry name" value="ALPHA-MANNOSIDASE"/>
    <property type="match status" value="1"/>
</dbReference>
<dbReference type="InterPro" id="IPR000602">
    <property type="entry name" value="Glyco_hydro_38_N"/>
</dbReference>
<dbReference type="InterPro" id="IPR050843">
    <property type="entry name" value="Glycosyl_Hydrlase_38"/>
</dbReference>
<feature type="domain" description="Glycosyl hydrolase family 38 C-terminal" evidence="5">
    <location>
        <begin position="384"/>
        <end position="609"/>
    </location>
</feature>
<dbReference type="GO" id="GO:0005764">
    <property type="term" value="C:lysosome"/>
    <property type="evidence" value="ECO:0007669"/>
    <property type="project" value="TreeGrafter"/>
</dbReference>
<dbReference type="SUPFAM" id="SSF88713">
    <property type="entry name" value="Glycoside hydrolase/deacetylase"/>
    <property type="match status" value="1"/>
</dbReference>
<evidence type="ECO:0000313" key="6">
    <source>
        <dbReference type="Proteomes" id="UP000887540"/>
    </source>
</evidence>
<name>A0A914EHT3_9BILA</name>
<dbReference type="AlphaFoldDB" id="A0A914EHT3"/>
<dbReference type="Gene3D" id="3.20.110.10">
    <property type="entry name" value="Glycoside hydrolase 38, N terminal domain"/>
    <property type="match status" value="1"/>
</dbReference>
<dbReference type="WBParaSite" id="ACRNAN_scaffold7980.g7962.t1">
    <property type="protein sequence ID" value="ACRNAN_scaffold7980.g7962.t1"/>
    <property type="gene ID" value="ACRNAN_scaffold7980.g7962"/>
</dbReference>
<comment type="cofactor">
    <cofactor evidence="1">
        <name>Zn(2+)</name>
        <dbReference type="ChEBI" id="CHEBI:29105"/>
    </cofactor>
</comment>
<dbReference type="GO" id="GO:0006013">
    <property type="term" value="P:mannose metabolic process"/>
    <property type="evidence" value="ECO:0007669"/>
    <property type="project" value="InterPro"/>
</dbReference>
<feature type="signal peptide" evidence="3">
    <location>
        <begin position="1"/>
        <end position="23"/>
    </location>
</feature>
<feature type="chain" id="PRO_5037173284" evidence="3">
    <location>
        <begin position="24"/>
        <end position="648"/>
    </location>
</feature>
<dbReference type="SUPFAM" id="SSF74650">
    <property type="entry name" value="Galactose mutarotase-like"/>
    <property type="match status" value="1"/>
</dbReference>
<dbReference type="InterPro" id="IPR011013">
    <property type="entry name" value="Gal_mutarotase_sf_dom"/>
</dbReference>
<evidence type="ECO:0000256" key="3">
    <source>
        <dbReference type="SAM" id="SignalP"/>
    </source>
</evidence>
<dbReference type="Proteomes" id="UP000887540">
    <property type="component" value="Unplaced"/>
</dbReference>
<organism evidence="6 7">
    <name type="scientific">Acrobeloides nanus</name>
    <dbReference type="NCBI Taxonomy" id="290746"/>
    <lineage>
        <taxon>Eukaryota</taxon>
        <taxon>Metazoa</taxon>
        <taxon>Ecdysozoa</taxon>
        <taxon>Nematoda</taxon>
        <taxon>Chromadorea</taxon>
        <taxon>Rhabditida</taxon>
        <taxon>Tylenchina</taxon>
        <taxon>Cephalobomorpha</taxon>
        <taxon>Cephaloboidea</taxon>
        <taxon>Cephalobidae</taxon>
        <taxon>Acrobeloides</taxon>
    </lineage>
</organism>
<dbReference type="InterPro" id="IPR011330">
    <property type="entry name" value="Glyco_hydro/deAcase_b/a-brl"/>
</dbReference>
<dbReference type="Pfam" id="PF07748">
    <property type="entry name" value="Glyco_hydro_38C"/>
    <property type="match status" value="1"/>
</dbReference>
<dbReference type="PANTHER" id="PTHR11607:SF3">
    <property type="entry name" value="LYSOSOMAL ALPHA-MANNOSIDASE"/>
    <property type="match status" value="1"/>
</dbReference>
<dbReference type="Gene3D" id="2.70.98.30">
    <property type="entry name" value="Golgi alpha-mannosidase II, domain 4"/>
    <property type="match status" value="1"/>
</dbReference>
<dbReference type="InterPro" id="IPR011682">
    <property type="entry name" value="Glyco_hydro_38_C"/>
</dbReference>
<evidence type="ECO:0000259" key="4">
    <source>
        <dbReference type="Pfam" id="PF01074"/>
    </source>
</evidence>
<keyword evidence="2" id="KW-0862">Zinc</keyword>
<dbReference type="GO" id="GO:0004559">
    <property type="term" value="F:alpha-mannosidase activity"/>
    <property type="evidence" value="ECO:0007669"/>
    <property type="project" value="InterPro"/>
</dbReference>
<dbReference type="Pfam" id="PF01074">
    <property type="entry name" value="Glyco_hydro_38N"/>
    <property type="match status" value="1"/>
</dbReference>
<accession>A0A914EHT3</accession>
<reference evidence="7" key="1">
    <citation type="submission" date="2022-11" db="UniProtKB">
        <authorList>
            <consortium name="WormBaseParasite"/>
        </authorList>
    </citation>
    <scope>IDENTIFICATION</scope>
</reference>